<sequence>MGRLPDPEEFDLADSVFALAKKRDIELDDHQKKAVTAFSRGMNAVSWNRIYGKTVVMNLIKDVMSGKDA</sequence>
<accession>A0A160DH05</accession>
<organism evidence="1 2">
    <name type="scientific">Gordonia phage PatrickStar</name>
    <dbReference type="NCBI Taxonomy" id="1838076"/>
    <lineage>
        <taxon>Viruses</taxon>
        <taxon>Duplodnaviria</taxon>
        <taxon>Heunggongvirae</taxon>
        <taxon>Uroviricota</taxon>
        <taxon>Caudoviricetes</taxon>
        <taxon>Orchidvirus</taxon>
        <taxon>Orchidvirus orchid</taxon>
    </lineage>
</organism>
<dbReference type="EMBL" id="KU998252">
    <property type="protein sequence ID" value="ANA87328.1"/>
    <property type="molecule type" value="Genomic_DNA"/>
</dbReference>
<name>A0A160DH05_9CAUD</name>
<evidence type="ECO:0000313" key="2">
    <source>
        <dbReference type="Proteomes" id="UP000229511"/>
    </source>
</evidence>
<dbReference type="Proteomes" id="UP000229511">
    <property type="component" value="Genome"/>
</dbReference>
<protein>
    <submittedName>
        <fullName evidence="1">Uncharacterized protein</fullName>
    </submittedName>
</protein>
<reference evidence="1 2" key="1">
    <citation type="submission" date="2016-03" db="EMBL/GenBank/DDBJ databases">
        <authorList>
            <person name="Rimple P."/>
            <person name="Montgomery M.T."/>
            <person name="Guerrero C.A."/>
            <person name="Mavrich T.N."/>
            <person name="Pope W.H."/>
            <person name="Garlena R.A."/>
            <person name="Russell D.A."/>
            <person name="Jacobs-Sera D."/>
            <person name="Hendrix R.W."/>
            <person name="Hatfull G.F."/>
        </authorList>
    </citation>
    <scope>NUCLEOTIDE SEQUENCE [LARGE SCALE GENOMIC DNA]</scope>
</reference>
<evidence type="ECO:0000313" key="1">
    <source>
        <dbReference type="EMBL" id="ANA87328.1"/>
    </source>
</evidence>
<gene>
    <name evidence="1" type="primary">94</name>
    <name evidence="1" type="ORF">PBI_PATRICKSTAR_94</name>
</gene>
<proteinExistence type="predicted"/>